<dbReference type="Proteomes" id="UP000622362">
    <property type="component" value="Unassembled WGS sequence"/>
</dbReference>
<dbReference type="Proteomes" id="UP000648077">
    <property type="component" value="Unassembled WGS sequence"/>
</dbReference>
<feature type="transmembrane region" description="Helical" evidence="7">
    <location>
        <begin position="58"/>
        <end position="78"/>
    </location>
</feature>
<dbReference type="GO" id="GO:0005886">
    <property type="term" value="C:plasma membrane"/>
    <property type="evidence" value="ECO:0007669"/>
    <property type="project" value="UniProtKB-SubCell"/>
</dbReference>
<dbReference type="PANTHER" id="PTHR30509">
    <property type="entry name" value="P-HYDROXYBENZOIC ACID EFFLUX PUMP SUBUNIT-RELATED"/>
    <property type="match status" value="1"/>
</dbReference>
<dbReference type="InterPro" id="IPR010343">
    <property type="entry name" value="ArAE_1"/>
</dbReference>
<keyword evidence="6 7" id="KW-0472">Membrane</keyword>
<sequence>MNDKWYRHIIGARTIKTGLATFFTSLFCMLLNLTPIFAILTAIVTIEPTAKASLKKGYKRLPATVIGALFAVVFTYVFGDQSPLSYALSATFTILICTKLNLQVGTTVAVLTSVAMIPGIHEAYVFNFFSRLLTALIGLVTAGLVNFIILPPKYYHQLEEQLALSEKKMYRLFYERCNELLLGKFSSEKTSKELSKLNIIAQKVETLMSYQRDELHYHKNEDNWKLLNRLTNRAYNNRLFISHLSNIIYLPKHTSIAFDANEKIALINISNSINDIIQKGSFARQKKSIATLKSSVKQMDEFDQNQMKSTLIYEILLIYKILDSRYAK</sequence>
<organism evidence="9 10">
    <name type="scientific">Staphylococcus epidermidis</name>
    <dbReference type="NCBI Taxonomy" id="1282"/>
    <lineage>
        <taxon>Bacteria</taxon>
        <taxon>Bacillati</taxon>
        <taxon>Bacillota</taxon>
        <taxon>Bacilli</taxon>
        <taxon>Bacillales</taxon>
        <taxon>Staphylococcaceae</taxon>
        <taxon>Staphylococcus</taxon>
    </lineage>
</organism>
<keyword evidence="3" id="KW-1003">Cell membrane</keyword>
<feature type="transmembrane region" description="Helical" evidence="7">
    <location>
        <begin position="84"/>
        <end position="102"/>
    </location>
</feature>
<dbReference type="EMBL" id="JADPYN010000017">
    <property type="protein sequence ID" value="MBF9304173.1"/>
    <property type="molecule type" value="Genomic_DNA"/>
</dbReference>
<comment type="caution">
    <text evidence="9">The sequence shown here is derived from an EMBL/GenBank/DDBJ whole genome shotgun (WGS) entry which is preliminary data.</text>
</comment>
<gene>
    <name evidence="8" type="ORF">H3963_09410</name>
    <name evidence="9" type="ORF">I3V53_08820</name>
</gene>
<dbReference type="EMBL" id="JACGQI010000016">
    <property type="protein sequence ID" value="MBF2230638.1"/>
    <property type="molecule type" value="Genomic_DNA"/>
</dbReference>
<evidence type="ECO:0000313" key="8">
    <source>
        <dbReference type="EMBL" id="MBF2230638.1"/>
    </source>
</evidence>
<dbReference type="AlphaFoldDB" id="A0A4Q9W5X9"/>
<evidence type="ECO:0000256" key="1">
    <source>
        <dbReference type="ARBA" id="ARBA00004651"/>
    </source>
</evidence>
<comment type="subcellular location">
    <subcellularLocation>
        <location evidence="1">Cell membrane</location>
        <topology evidence="1">Multi-pass membrane protein</topology>
    </subcellularLocation>
</comment>
<protein>
    <submittedName>
        <fullName evidence="9">Aromatic acid exporter family protein</fullName>
    </submittedName>
</protein>
<reference evidence="9" key="2">
    <citation type="submission" date="2020-11" db="EMBL/GenBank/DDBJ databases">
        <title>Molecular epidemiology and genomic profiles of multidrug-resistant bacteria collected from clinical sources in South Africa.</title>
        <authorList>
            <person name="Asante J."/>
            <person name="Amoako D.G."/>
        </authorList>
    </citation>
    <scope>NUCLEOTIDE SEQUENCE</scope>
    <source>
        <strain evidence="9">C68</strain>
    </source>
</reference>
<accession>A0A4Q9W5X9</accession>
<evidence type="ECO:0000256" key="4">
    <source>
        <dbReference type="ARBA" id="ARBA00022692"/>
    </source>
</evidence>
<feature type="transmembrane region" description="Helical" evidence="7">
    <location>
        <begin position="20"/>
        <end position="46"/>
    </location>
</feature>
<proteinExistence type="inferred from homology"/>
<evidence type="ECO:0000256" key="2">
    <source>
        <dbReference type="ARBA" id="ARBA00006544"/>
    </source>
</evidence>
<evidence type="ECO:0000313" key="10">
    <source>
        <dbReference type="Proteomes" id="UP000622362"/>
    </source>
</evidence>
<evidence type="ECO:0000256" key="7">
    <source>
        <dbReference type="SAM" id="Phobius"/>
    </source>
</evidence>
<dbReference type="RefSeq" id="WP_001830388.1">
    <property type="nucleotide sequence ID" value="NZ_CABGJS010000011.1"/>
</dbReference>
<dbReference type="PANTHER" id="PTHR30509:SF9">
    <property type="entry name" value="MULTIDRUG RESISTANCE PROTEIN MDTO"/>
    <property type="match status" value="1"/>
</dbReference>
<evidence type="ECO:0000256" key="6">
    <source>
        <dbReference type="ARBA" id="ARBA00023136"/>
    </source>
</evidence>
<evidence type="ECO:0000313" key="9">
    <source>
        <dbReference type="EMBL" id="MBF9304173.1"/>
    </source>
</evidence>
<keyword evidence="5 7" id="KW-1133">Transmembrane helix</keyword>
<feature type="transmembrane region" description="Helical" evidence="7">
    <location>
        <begin position="132"/>
        <end position="150"/>
    </location>
</feature>
<evidence type="ECO:0000256" key="3">
    <source>
        <dbReference type="ARBA" id="ARBA00022475"/>
    </source>
</evidence>
<evidence type="ECO:0000256" key="5">
    <source>
        <dbReference type="ARBA" id="ARBA00022989"/>
    </source>
</evidence>
<keyword evidence="4 7" id="KW-0812">Transmembrane</keyword>
<reference evidence="8" key="1">
    <citation type="submission" date="2020-08" db="EMBL/GenBank/DDBJ databases">
        <title>Changes in the skin microbiome associated with squamous cell carcinoma in transplant recipients.</title>
        <authorList>
            <person name="Zaugg J."/>
            <person name="Krueger A."/>
            <person name="Lachner N."/>
        </authorList>
    </citation>
    <scope>NUCLEOTIDE SEQUENCE</scope>
    <source>
        <strain evidence="8">R5988</strain>
    </source>
</reference>
<dbReference type="OrthoDB" id="2690036at2"/>
<dbReference type="Pfam" id="PF06081">
    <property type="entry name" value="ArAE_1"/>
    <property type="match status" value="1"/>
</dbReference>
<name>A0A4Q9W5X9_STAEP</name>
<comment type="similarity">
    <text evidence="2">Belongs to the UPF0421 family.</text>
</comment>